<sequence>MLKCHMAAENVNAKRKLQTTTKETARVDICRICGDRGFVEALNFCKECQTYPIHRYCLDELPKYLDEYVPWLCEDCEAAILPTINSKVKLKKKKYVKRLKKKIKRNDVCDQSSYPLQLPEAQCSEKKNESTPGRLGEPVLEGGANLGQVVTSSDMCNSTRLNCYVAQPIVDPLWRGTLKIWNRSLSRVVLVAHMSSLACSKVYEEAKILPELLSVELLRRCDVWPRGFQKLGPTDQSIALYFFPDGESSQKAFDLLVNAMMSHDLAMKAVLKNAELLVFTSAMLPMRFWRFQTKYYLWGVFRGKQAVEPRNVVASEERTFAESTCTQGPISPISPLSNTSILHSVADQRMMPKNLDVRLVMVRAHKVLSRLSSKQFWRISRFFLYRC</sequence>
<organism evidence="7 8">
    <name type="scientific">Cucumis melo</name>
    <name type="common">Muskmelon</name>
    <dbReference type="NCBI Taxonomy" id="3656"/>
    <lineage>
        <taxon>Eukaryota</taxon>
        <taxon>Viridiplantae</taxon>
        <taxon>Streptophyta</taxon>
        <taxon>Embryophyta</taxon>
        <taxon>Tracheophyta</taxon>
        <taxon>Spermatophyta</taxon>
        <taxon>Magnoliopsida</taxon>
        <taxon>eudicotyledons</taxon>
        <taxon>Gunneridae</taxon>
        <taxon>Pentapetalae</taxon>
        <taxon>rosids</taxon>
        <taxon>fabids</taxon>
        <taxon>Cucurbitales</taxon>
        <taxon>Cucurbitaceae</taxon>
        <taxon>Benincaseae</taxon>
        <taxon>Cucumis</taxon>
    </lineage>
</organism>
<dbReference type="InterPro" id="IPR013083">
    <property type="entry name" value="Znf_RING/FYVE/PHD"/>
</dbReference>
<dbReference type="Pfam" id="PF23121">
    <property type="entry name" value="SPOC_AIPP2"/>
    <property type="match status" value="1"/>
</dbReference>
<proteinExistence type="predicted"/>
<dbReference type="Proteomes" id="UP001652600">
    <property type="component" value="Chromosome 1"/>
</dbReference>
<gene>
    <name evidence="8" type="primary">LOC103500424</name>
</gene>
<keyword evidence="1" id="KW-0479">Metal-binding</keyword>
<evidence type="ECO:0000256" key="3">
    <source>
        <dbReference type="ARBA" id="ARBA00022833"/>
    </source>
</evidence>
<dbReference type="GeneID" id="103500424"/>
<evidence type="ECO:0000256" key="1">
    <source>
        <dbReference type="ARBA" id="ARBA00022723"/>
    </source>
</evidence>
<protein>
    <submittedName>
        <fullName evidence="8">Uncharacterized protein LOC103500424 isoform X1</fullName>
    </submittedName>
</protein>
<keyword evidence="7" id="KW-1185">Reference proteome</keyword>
<dbReference type="InterPro" id="IPR049914">
    <property type="entry name" value="PHD1-3/5-6"/>
</dbReference>
<dbReference type="PANTHER" id="PTHR33304">
    <property type="match status" value="1"/>
</dbReference>
<reference evidence="7" key="1">
    <citation type="submission" date="2025-05" db="UniProtKB">
        <authorList>
            <consortium name="RefSeq"/>
        </authorList>
    </citation>
    <scope>NUCLEOTIDE SEQUENCE [LARGE SCALE GENOMIC DNA]</scope>
</reference>
<keyword evidence="2" id="KW-0863">Zinc-finger</keyword>
<evidence type="ECO:0000256" key="2">
    <source>
        <dbReference type="ARBA" id="ARBA00022771"/>
    </source>
</evidence>
<dbReference type="RefSeq" id="XP_050937281.1">
    <property type="nucleotide sequence ID" value="XM_051081324.1"/>
</dbReference>
<dbReference type="SUPFAM" id="SSF57903">
    <property type="entry name" value="FYVE/PHD zinc finger"/>
    <property type="match status" value="1"/>
</dbReference>
<evidence type="ECO:0000256" key="4">
    <source>
        <dbReference type="ARBA" id="ARBA00023015"/>
    </source>
</evidence>
<keyword evidence="5" id="KW-0804">Transcription</keyword>
<dbReference type="InterPro" id="IPR011011">
    <property type="entry name" value="Znf_FYVE_PHD"/>
</dbReference>
<evidence type="ECO:0000313" key="8">
    <source>
        <dbReference type="RefSeq" id="XP_050937281.1"/>
    </source>
</evidence>
<accession>A0ABM3KHM0</accession>
<evidence type="ECO:0000313" key="7">
    <source>
        <dbReference type="Proteomes" id="UP001652600"/>
    </source>
</evidence>
<keyword evidence="4" id="KW-0805">Transcription regulation</keyword>
<dbReference type="PANTHER" id="PTHR33304:SF18">
    <property type="entry name" value="CHROMATIN REGULATOR PHD FAMILY-RELATED"/>
    <property type="match status" value="1"/>
</dbReference>
<name>A0ABM3KHM0_CUCME</name>
<keyword evidence="3" id="KW-0862">Zinc</keyword>
<dbReference type="Gene3D" id="3.30.40.10">
    <property type="entry name" value="Zinc/RING finger domain, C3HC4 (zinc finger)"/>
    <property type="match status" value="1"/>
</dbReference>
<reference evidence="8" key="2">
    <citation type="submission" date="2025-08" db="UniProtKB">
        <authorList>
            <consortium name="RefSeq"/>
        </authorList>
    </citation>
    <scope>IDENTIFICATION</scope>
    <source>
        <tissue evidence="8">Stem</tissue>
    </source>
</reference>
<evidence type="ECO:0000256" key="5">
    <source>
        <dbReference type="ARBA" id="ARBA00023163"/>
    </source>
</evidence>
<feature type="domain" description="AIPP2-like SPOC-like" evidence="6">
    <location>
        <begin position="174"/>
        <end position="301"/>
    </location>
</feature>
<evidence type="ECO:0000259" key="6">
    <source>
        <dbReference type="Pfam" id="PF23121"/>
    </source>
</evidence>
<dbReference type="InterPro" id="IPR056280">
    <property type="entry name" value="AIPP2-like_SPOC"/>
</dbReference>